<keyword evidence="11" id="KW-0275">Fatty acid biosynthesis</keyword>
<evidence type="ECO:0000256" key="9">
    <source>
        <dbReference type="ARBA" id="ARBA00022832"/>
    </source>
</evidence>
<dbReference type="Pfam" id="PF00109">
    <property type="entry name" value="ketoacyl-synt"/>
    <property type="match status" value="1"/>
</dbReference>
<dbReference type="RefSeq" id="WP_076659205.1">
    <property type="nucleotide sequence ID" value="NZ_FTPR01000001.1"/>
</dbReference>
<dbReference type="InterPro" id="IPR014030">
    <property type="entry name" value="Ketoacyl_synth_N"/>
</dbReference>
<dbReference type="CDD" id="cd00834">
    <property type="entry name" value="KAS_I_II"/>
    <property type="match status" value="1"/>
</dbReference>
<evidence type="ECO:0000256" key="8">
    <source>
        <dbReference type="ARBA" id="ARBA00022679"/>
    </source>
</evidence>
<evidence type="ECO:0000256" key="16">
    <source>
        <dbReference type="ARBA" id="ARBA00048121"/>
    </source>
</evidence>
<evidence type="ECO:0000313" key="21">
    <source>
        <dbReference type="Proteomes" id="UP000186997"/>
    </source>
</evidence>
<dbReference type="SUPFAM" id="SSF53901">
    <property type="entry name" value="Thiolase-like"/>
    <property type="match status" value="2"/>
</dbReference>
<dbReference type="Pfam" id="PF02801">
    <property type="entry name" value="Ketoacyl-synt_C"/>
    <property type="match status" value="1"/>
</dbReference>
<dbReference type="InterPro" id="IPR018201">
    <property type="entry name" value="Ketoacyl_synth_AS"/>
</dbReference>
<dbReference type="PANTHER" id="PTHR11712">
    <property type="entry name" value="POLYKETIDE SYNTHASE-RELATED"/>
    <property type="match status" value="1"/>
</dbReference>
<dbReference type="GO" id="GO:0004315">
    <property type="term" value="F:3-oxoacyl-[acyl-carrier-protein] synthase activity"/>
    <property type="evidence" value="ECO:0007669"/>
    <property type="project" value="UniProtKB-EC"/>
</dbReference>
<keyword evidence="6" id="KW-0963">Cytoplasm</keyword>
<dbReference type="EC" id="2.3.1.41" evidence="5"/>
<evidence type="ECO:0000256" key="5">
    <source>
        <dbReference type="ARBA" id="ARBA00013191"/>
    </source>
</evidence>
<feature type="domain" description="Ketosynthase family 3 (KS3)" evidence="19">
    <location>
        <begin position="1"/>
        <end position="406"/>
    </location>
</feature>
<dbReference type="GO" id="GO:0006633">
    <property type="term" value="P:fatty acid biosynthetic process"/>
    <property type="evidence" value="ECO:0007669"/>
    <property type="project" value="UniProtKB-KW"/>
</dbReference>
<dbReference type="Gene3D" id="3.40.47.10">
    <property type="match status" value="2"/>
</dbReference>
<evidence type="ECO:0000256" key="3">
    <source>
        <dbReference type="ARBA" id="ARBA00008467"/>
    </source>
</evidence>
<dbReference type="InterPro" id="IPR000794">
    <property type="entry name" value="Beta-ketoacyl_synthase"/>
</dbReference>
<dbReference type="STRING" id="287098.SAMN05421665_1743"/>
<sequence>MRRVVVTGLGIVSPIGNNAEEVLAALKAGKSGIEASPEMAEHGFRSQIAGTLKIDITEHVDKRTLRFMGPGAAYAHIAMGQAIFDAGLTEEQVVNPMTGLIAGSGGPSTSAILAAHDVVRSTGATKRIGPFAVPKAMSSTVSANLATAYKIKGMNFSITSACSTSLHCIGMAAQQVALGTQDIMFAGGGEELDWTLSCLFDAMGAMSSKYNDTPERASRAFDADRDGFVIAGGGAMVVLETLESAQARGAKIYAEVTGFAATSDGADMVAPSGEGGERAMRGALVTLPEDRKVSYINAHGTSTPVGDVGEVEAVRRVFGKGTTPPISSTKSMTGHSQGATGAQEAVYCLLMLEHDFIAPSINVETLDPALDPAEIATTLVENAGLDTVMTNSFGFGGTNGSMLLSKFKG</sequence>
<keyword evidence="8 18" id="KW-0808">Transferase</keyword>
<comment type="catalytic activity">
    <reaction evidence="16">
        <text>(3Z)-decenoyl-[ACP] + malonyl-[ACP] + H(+) = 3-oxo-(5Z)-dodecenoyl-[ACP] + holo-[ACP] + CO2</text>
        <dbReference type="Rhea" id="RHEA:54940"/>
        <dbReference type="Rhea" id="RHEA-COMP:9623"/>
        <dbReference type="Rhea" id="RHEA-COMP:9685"/>
        <dbReference type="Rhea" id="RHEA-COMP:9927"/>
        <dbReference type="Rhea" id="RHEA-COMP:14042"/>
        <dbReference type="ChEBI" id="CHEBI:15378"/>
        <dbReference type="ChEBI" id="CHEBI:16526"/>
        <dbReference type="ChEBI" id="CHEBI:64479"/>
        <dbReference type="ChEBI" id="CHEBI:78449"/>
        <dbReference type="ChEBI" id="CHEBI:78798"/>
        <dbReference type="ChEBI" id="CHEBI:138410"/>
    </reaction>
    <physiologicalReaction direction="left-to-right" evidence="16">
        <dbReference type="Rhea" id="RHEA:54941"/>
    </physiologicalReaction>
</comment>
<evidence type="ECO:0000256" key="12">
    <source>
        <dbReference type="ARBA" id="ARBA00023315"/>
    </source>
</evidence>
<dbReference type="PROSITE" id="PS00606">
    <property type="entry name" value="KS3_1"/>
    <property type="match status" value="1"/>
</dbReference>
<evidence type="ECO:0000256" key="18">
    <source>
        <dbReference type="RuleBase" id="RU003694"/>
    </source>
</evidence>
<dbReference type="SMART" id="SM00825">
    <property type="entry name" value="PKS_KS"/>
    <property type="match status" value="1"/>
</dbReference>
<evidence type="ECO:0000256" key="10">
    <source>
        <dbReference type="ARBA" id="ARBA00023098"/>
    </source>
</evidence>
<dbReference type="OrthoDB" id="9808669at2"/>
<evidence type="ECO:0000256" key="1">
    <source>
        <dbReference type="ARBA" id="ARBA00004496"/>
    </source>
</evidence>
<comment type="catalytic activity">
    <reaction evidence="17">
        <text>a fatty acyl-[ACP] + malonyl-[ACP] + H(+) = a 3-oxoacyl-[ACP] + holo-[ACP] + CO2</text>
        <dbReference type="Rhea" id="RHEA:22836"/>
        <dbReference type="Rhea" id="RHEA-COMP:9623"/>
        <dbReference type="Rhea" id="RHEA-COMP:9685"/>
        <dbReference type="Rhea" id="RHEA-COMP:9916"/>
        <dbReference type="Rhea" id="RHEA-COMP:14125"/>
        <dbReference type="ChEBI" id="CHEBI:15378"/>
        <dbReference type="ChEBI" id="CHEBI:16526"/>
        <dbReference type="ChEBI" id="CHEBI:64479"/>
        <dbReference type="ChEBI" id="CHEBI:78449"/>
        <dbReference type="ChEBI" id="CHEBI:78776"/>
        <dbReference type="ChEBI" id="CHEBI:138651"/>
        <dbReference type="EC" id="2.3.1.41"/>
    </reaction>
    <physiologicalReaction direction="left-to-right" evidence="17">
        <dbReference type="Rhea" id="RHEA:22837"/>
    </physiologicalReaction>
</comment>
<keyword evidence="12" id="KW-0012">Acyltransferase</keyword>
<evidence type="ECO:0000256" key="2">
    <source>
        <dbReference type="ARBA" id="ARBA00005194"/>
    </source>
</evidence>
<name>A0A1R3WZT8_9RHOB</name>
<dbReference type="Proteomes" id="UP000186997">
    <property type="component" value="Unassembled WGS sequence"/>
</dbReference>
<comment type="subcellular location">
    <subcellularLocation>
        <location evidence="1">Cytoplasm</location>
    </subcellularLocation>
</comment>
<evidence type="ECO:0000313" key="20">
    <source>
        <dbReference type="EMBL" id="SIT83869.1"/>
    </source>
</evidence>
<dbReference type="NCBIfam" id="NF005935">
    <property type="entry name" value="PRK07967.1"/>
    <property type="match status" value="1"/>
</dbReference>
<dbReference type="InterPro" id="IPR016039">
    <property type="entry name" value="Thiolase-like"/>
</dbReference>
<comment type="pathway">
    <text evidence="2">Lipid metabolism; fatty acid biosynthesis.</text>
</comment>
<organism evidence="20 21">
    <name type="scientific">Yoonia rosea</name>
    <dbReference type="NCBI Taxonomy" id="287098"/>
    <lineage>
        <taxon>Bacteria</taxon>
        <taxon>Pseudomonadati</taxon>
        <taxon>Pseudomonadota</taxon>
        <taxon>Alphaproteobacteria</taxon>
        <taxon>Rhodobacterales</taxon>
        <taxon>Paracoccaceae</taxon>
        <taxon>Yoonia</taxon>
    </lineage>
</organism>
<dbReference type="PANTHER" id="PTHR11712:SF306">
    <property type="entry name" value="3-OXOACYL-[ACYL-CARRIER-PROTEIN] SYNTHASE 1"/>
    <property type="match status" value="1"/>
</dbReference>
<proteinExistence type="inferred from homology"/>
<evidence type="ECO:0000256" key="4">
    <source>
        <dbReference type="ARBA" id="ARBA00011738"/>
    </source>
</evidence>
<evidence type="ECO:0000256" key="6">
    <source>
        <dbReference type="ARBA" id="ARBA00022490"/>
    </source>
</evidence>
<protein>
    <recommendedName>
        <fullName evidence="13">3-oxoacyl-[acyl-carrier-protein] synthase 1</fullName>
        <ecNumber evidence="5">2.3.1.41</ecNumber>
    </recommendedName>
    <alternativeName>
        <fullName evidence="14">3-oxoacyl-[acyl-carrier-protein] synthase I</fullName>
    </alternativeName>
    <alternativeName>
        <fullName evidence="15">Beta-ketoacyl-ACP synthase I</fullName>
    </alternativeName>
</protein>
<evidence type="ECO:0000256" key="17">
    <source>
        <dbReference type="ARBA" id="ARBA00048506"/>
    </source>
</evidence>
<gene>
    <name evidence="20" type="ORF">SAMN05421665_1743</name>
</gene>
<dbReference type="InterPro" id="IPR020841">
    <property type="entry name" value="PKS_Beta-ketoAc_synthase_dom"/>
</dbReference>
<comment type="subunit">
    <text evidence="4">Homodimer.</text>
</comment>
<dbReference type="GO" id="GO:0005829">
    <property type="term" value="C:cytosol"/>
    <property type="evidence" value="ECO:0007669"/>
    <property type="project" value="TreeGrafter"/>
</dbReference>
<evidence type="ECO:0000256" key="7">
    <source>
        <dbReference type="ARBA" id="ARBA00022516"/>
    </source>
</evidence>
<evidence type="ECO:0000256" key="14">
    <source>
        <dbReference type="ARBA" id="ARBA00041620"/>
    </source>
</evidence>
<evidence type="ECO:0000256" key="15">
    <source>
        <dbReference type="ARBA" id="ARBA00042143"/>
    </source>
</evidence>
<dbReference type="PROSITE" id="PS52004">
    <property type="entry name" value="KS3_2"/>
    <property type="match status" value="1"/>
</dbReference>
<evidence type="ECO:0000259" key="19">
    <source>
        <dbReference type="PROSITE" id="PS52004"/>
    </source>
</evidence>
<accession>A0A1R3WZT8</accession>
<dbReference type="AlphaFoldDB" id="A0A1R3WZT8"/>
<keyword evidence="9" id="KW-0276">Fatty acid metabolism</keyword>
<keyword evidence="10" id="KW-0443">Lipid metabolism</keyword>
<dbReference type="FunFam" id="3.40.47.10:FF:000006">
    <property type="entry name" value="3-oxoacyl-[acyl-carrier-protein] synthase I"/>
    <property type="match status" value="1"/>
</dbReference>
<evidence type="ECO:0000256" key="13">
    <source>
        <dbReference type="ARBA" id="ARBA00039450"/>
    </source>
</evidence>
<comment type="similarity">
    <text evidence="3 18">Belongs to the thiolase-like superfamily. Beta-ketoacyl-ACP synthases family.</text>
</comment>
<keyword evidence="7" id="KW-0444">Lipid biosynthesis</keyword>
<keyword evidence="21" id="KW-1185">Reference proteome</keyword>
<dbReference type="InterPro" id="IPR014031">
    <property type="entry name" value="Ketoacyl_synth_C"/>
</dbReference>
<dbReference type="EMBL" id="FTPR01000001">
    <property type="protein sequence ID" value="SIT83869.1"/>
    <property type="molecule type" value="Genomic_DNA"/>
</dbReference>
<reference evidence="21" key="1">
    <citation type="submission" date="2017-01" db="EMBL/GenBank/DDBJ databases">
        <authorList>
            <person name="Varghese N."/>
            <person name="Submissions S."/>
        </authorList>
    </citation>
    <scope>NUCLEOTIDE SEQUENCE [LARGE SCALE GENOMIC DNA]</scope>
    <source>
        <strain evidence="21">DSM 29591</strain>
    </source>
</reference>
<evidence type="ECO:0000256" key="11">
    <source>
        <dbReference type="ARBA" id="ARBA00023160"/>
    </source>
</evidence>